<dbReference type="EMBL" id="KF459648">
    <property type="status" value="NOT_ANNOTATED_CDS"/>
    <property type="molecule type" value="Genomic_DNA"/>
</dbReference>
<dbReference type="InterPro" id="IPR029071">
    <property type="entry name" value="Ubiquitin-like_domsf"/>
</dbReference>
<dbReference type="EMBL" id="KF458723">
    <property type="status" value="NOT_ANNOTATED_CDS"/>
    <property type="molecule type" value="Genomic_DNA"/>
</dbReference>
<dbReference type="HGNC" id="HGNC:30307">
    <property type="gene designation" value="UBXN8"/>
</dbReference>
<sequence length="310" mass="35184">MLYSGTWRTVGIRCPRKKAQICQQQECCIERPPLRLRGFGAALTTTPRLHRPCPPTSGADFTSRNLFPPGIKDFLLLCGRILLLLALLTLTISVTTSWLNSFKSPQVYLKEEEEKNEKRQKLVRKKQQEAQGEKASRYIENVLKPHQEMKLRKLEERFYQMTGEAWKLSSGHKLGGDEGTSQTSFETSNREAAKSQNLPKPLTEFPSPAEQPTCKEIPDLPEEPSQTAEEVVTVALRCPSGNVLRRRFLKSYSSQVLFDWMTRIGYHISLYSLSTSFPRRPLAVEGGQSLEDIGITVDTVLILEEKEQTN</sequence>
<evidence type="ECO:0000256" key="3">
    <source>
        <dbReference type="ARBA" id="ARBA00022824"/>
    </source>
</evidence>
<reference evidence="13" key="6">
    <citation type="submission" date="2025-08" db="UniProtKB">
        <authorList>
            <consortium name="Ensembl"/>
        </authorList>
    </citation>
    <scope>IDENTIFICATION</scope>
</reference>
<evidence type="ECO:0000313" key="13">
    <source>
        <dbReference type="Ensembl" id="ENSP00000477532.1"/>
    </source>
</evidence>
<dbReference type="Bgee" id="ENSG00000104691">
    <property type="expression patterns" value="Expressed in left ovary and 152 other cell types or tissues"/>
</dbReference>
<dbReference type="PANTHER" id="PTHR23322:SF93">
    <property type="entry name" value="UBX DOMAIN-CONTAINING PROTEIN 8"/>
    <property type="match status" value="1"/>
</dbReference>
<organism evidence="13 14">
    <name type="scientific">Homo sapiens</name>
    <name type="common">Human</name>
    <dbReference type="NCBI Taxonomy" id="9606"/>
    <lineage>
        <taxon>Eukaryota</taxon>
        <taxon>Metazoa</taxon>
        <taxon>Chordata</taxon>
        <taxon>Craniata</taxon>
        <taxon>Vertebrata</taxon>
        <taxon>Euteleostomi</taxon>
        <taxon>Mammalia</taxon>
        <taxon>Eutheria</taxon>
        <taxon>Euarchontoglires</taxon>
        <taxon>Primates</taxon>
        <taxon>Haplorrhini</taxon>
        <taxon>Catarrhini</taxon>
        <taxon>Hominidae</taxon>
        <taxon>Homo</taxon>
    </lineage>
</organism>
<evidence type="ECO:0000256" key="9">
    <source>
        <dbReference type="ARBA" id="ARBA00075810"/>
    </source>
</evidence>
<keyword evidence="14" id="KW-1185">Reference proteome</keyword>
<evidence type="ECO:0000256" key="11">
    <source>
        <dbReference type="SAM" id="Phobius"/>
    </source>
</evidence>
<dbReference type="Pfam" id="PF00789">
    <property type="entry name" value="UBX"/>
    <property type="match status" value="1"/>
</dbReference>
<dbReference type="EMBL" id="AC009314">
    <property type="status" value="NOT_ANNOTATED_CDS"/>
    <property type="molecule type" value="Genomic_DNA"/>
</dbReference>
<reference evidence="13 14" key="2">
    <citation type="journal article" date="2004" name="Nature">
        <title>Finishing the euchromatic sequence of the human genome.</title>
        <authorList>
            <consortium name="International Human Genome Sequencing Consortium"/>
        </authorList>
    </citation>
    <scope>NUCLEOTIDE SEQUENCE [LARGE SCALE GENOMIC DNA]</scope>
</reference>
<evidence type="ECO:0000313" key="14">
    <source>
        <dbReference type="Proteomes" id="UP000005640"/>
    </source>
</evidence>
<dbReference type="InterPro" id="IPR001012">
    <property type="entry name" value="UBX_dom"/>
</dbReference>
<evidence type="ECO:0007829" key="16">
    <source>
        <dbReference type="ProteomicsDB" id="A0A087WT23"/>
    </source>
</evidence>
<dbReference type="GO" id="GO:0005730">
    <property type="term" value="C:nucleolus"/>
    <property type="evidence" value="ECO:0000314"/>
    <property type="project" value="HPA"/>
</dbReference>
<dbReference type="VEuPathDB" id="HostDB:ENSG00000104691"/>
<dbReference type="GO" id="GO:0005789">
    <property type="term" value="C:endoplasmic reticulum membrane"/>
    <property type="evidence" value="ECO:0007669"/>
    <property type="project" value="UniProtKB-SubCell"/>
</dbReference>
<reference evidence="13 14" key="1">
    <citation type="journal article" date="2001" name="Nature">
        <title>Initial sequencing and analysis of the human genome.</title>
        <authorList>
            <consortium name="International Human Genome Sequencing Consortium"/>
            <person name="Lander E.S."/>
            <person name="Linton L.M."/>
            <person name="Birren B."/>
            <person name="Nusbaum C."/>
            <person name="Zody M.C."/>
            <person name="Baldwin J."/>
            <person name="Devon K."/>
            <person name="Dewar K."/>
            <person name="Doyle M."/>
            <person name="FitzHugh W."/>
            <person name="Funke R."/>
            <person name="Gage D."/>
            <person name="Harris K."/>
            <person name="Heaford A."/>
            <person name="Howland J."/>
            <person name="Kann L."/>
            <person name="Lehoczky J."/>
            <person name="LeVine R."/>
            <person name="McEwan P."/>
            <person name="McKernan K."/>
            <person name="Meldrim J."/>
            <person name="Mesirov J.P."/>
            <person name="Miranda C."/>
            <person name="Morris W."/>
            <person name="Naylor J."/>
            <person name="Raymond C."/>
            <person name="Rosetti M."/>
            <person name="Santos R."/>
            <person name="Sheridan A."/>
            <person name="Sougnez C."/>
            <person name="Stange-Thomann N."/>
            <person name="Stojanovic N."/>
            <person name="Subramanian A."/>
            <person name="Wyman D."/>
            <person name="Rogers J."/>
            <person name="Sulston J."/>
            <person name="Ainscough R."/>
            <person name="Beck S."/>
            <person name="Bentley D."/>
            <person name="Burton J."/>
            <person name="Clee C."/>
            <person name="Carter N."/>
            <person name="Coulson A."/>
            <person name="Deadman R."/>
            <person name="Deloukas P."/>
            <person name="Dunham A."/>
            <person name="Dunham I."/>
            <person name="Durbin R."/>
            <person name="French L."/>
            <person name="Grafham D."/>
            <person name="Gregory S."/>
            <person name="Hubbard T."/>
            <person name="Humphray S."/>
            <person name="Hunt A."/>
            <person name="Jones M."/>
            <person name="Lloyd C."/>
            <person name="McMurray A."/>
            <person name="Matthews L."/>
            <person name="Mercer S."/>
            <person name="Milne S."/>
            <person name="Mullikin J.C."/>
            <person name="Mungall A."/>
            <person name="Plumb R."/>
            <person name="Ross M."/>
            <person name="Shownkeen R."/>
            <person name="Sims S."/>
            <person name="Waterston R.H."/>
            <person name="Wilson R.K."/>
            <person name="Hillier L.W."/>
            <person name="McPherson J.D."/>
            <person name="Marra M.A."/>
            <person name="Mardis E.R."/>
            <person name="Fulton L.A."/>
            <person name="Chinwalla A.T."/>
            <person name="Pepin K.H."/>
            <person name="Gish W.R."/>
            <person name="Chissoe S.L."/>
            <person name="Wendl M.C."/>
            <person name="Delehaunty K.D."/>
            <person name="Miner T.L."/>
            <person name="Delehaunty A."/>
            <person name="Kramer J.B."/>
            <person name="Cook L.L."/>
            <person name="Fulton R.S."/>
            <person name="Johnson D.L."/>
            <person name="Minx P.J."/>
            <person name="Clifton S.W."/>
            <person name="Hawkins T."/>
            <person name="Branscomb E."/>
            <person name="Predki P."/>
            <person name="Richardson P."/>
            <person name="Wenning S."/>
            <person name="Slezak T."/>
            <person name="Doggett N."/>
            <person name="Cheng J.F."/>
            <person name="Olsen A."/>
            <person name="Lucas S."/>
            <person name="Elkin C."/>
            <person name="Uberbacher E."/>
            <person name="Frazier M."/>
            <person name="Gibbs R.A."/>
            <person name="Muzny D.M."/>
            <person name="Scherer S.E."/>
            <person name="Bouck J.B."/>
            <person name="Sodergren E.J."/>
            <person name="Worley K.C."/>
            <person name="Rives C.M."/>
            <person name="Gorrell J.H."/>
            <person name="Metzker M.L."/>
            <person name="Naylor S.L."/>
            <person name="Kucherlapati R.S."/>
            <person name="Nelson D.L."/>
            <person name="Weinstock G.M."/>
            <person name="Sakaki Y."/>
            <person name="Fujiyama A."/>
            <person name="Hattori M."/>
            <person name="Yada T."/>
            <person name="Toyoda A."/>
            <person name="Itoh T."/>
            <person name="Kawagoe C."/>
            <person name="Watanabe H."/>
            <person name="Totoki Y."/>
            <person name="Taylor T."/>
            <person name="Weissenbach J."/>
            <person name="Heilig R."/>
            <person name="Saurin W."/>
            <person name="Artiguenave F."/>
            <person name="Brottier P."/>
            <person name="Bruls T."/>
            <person name="Pelletier E."/>
            <person name="Robert C."/>
            <person name="Wincker P."/>
            <person name="Smith D.R."/>
            <person name="Doucette-Stamm L."/>
            <person name="Rubenfield M."/>
            <person name="Weinstock K."/>
            <person name="Lee H.M."/>
            <person name="Dubois J."/>
            <person name="Rosenthal A."/>
            <person name="Platzer M."/>
            <person name="Nyakatura G."/>
            <person name="Taudien S."/>
            <person name="Rump A."/>
            <person name="Yang H."/>
            <person name="Yu J."/>
            <person name="Wang J."/>
            <person name="Huang G."/>
            <person name="Gu J."/>
            <person name="Hood L."/>
            <person name="Rowen L."/>
            <person name="Madan A."/>
            <person name="Qin S."/>
            <person name="Davis R.W."/>
            <person name="Federspiel N.A."/>
            <person name="Abola A.P."/>
            <person name="Proctor M.J."/>
            <person name="Myers R.M."/>
            <person name="Schmutz J."/>
            <person name="Dickson M."/>
            <person name="Grimwood J."/>
            <person name="Cox D.R."/>
            <person name="Olson M.V."/>
            <person name="Kaul R."/>
            <person name="Raymond C."/>
            <person name="Shimizu N."/>
            <person name="Kawasaki K."/>
            <person name="Minoshima S."/>
            <person name="Evans G.A."/>
            <person name="Athanasiou M."/>
            <person name="Schultz R."/>
            <person name="Roe B.A."/>
            <person name="Chen F."/>
            <person name="Pan H."/>
            <person name="Ramser J."/>
            <person name="Lehrach H."/>
            <person name="Reinhardt R."/>
            <person name="McCombie W.R."/>
            <person name="de la Bastide M."/>
            <person name="Dedhia N."/>
            <person name="Blocker H."/>
            <person name="Hornischer K."/>
            <person name="Nordsiek G."/>
            <person name="Agarwala R."/>
            <person name="Aravind L."/>
            <person name="Bailey J.A."/>
            <person name="Bateman A."/>
            <person name="Batzoglou S."/>
            <person name="Birney E."/>
            <person name="Bork P."/>
            <person name="Brown D.G."/>
            <person name="Burge C.B."/>
            <person name="Cerutti L."/>
            <person name="Chen H.C."/>
            <person name="Church D."/>
            <person name="Clamp M."/>
            <person name="Copley R.R."/>
            <person name="Doerks T."/>
            <person name="Eddy S.R."/>
            <person name="Eichler E.E."/>
            <person name="Furey T.S."/>
            <person name="Galagan J."/>
            <person name="Gilbert J.G."/>
            <person name="Harmon C."/>
            <person name="Hayashizaki Y."/>
            <person name="Haussler D."/>
            <person name="Hermjakob H."/>
            <person name="Hokamp K."/>
            <person name="Jang W."/>
            <person name="Johnson L.S."/>
            <person name="Jones T.A."/>
            <person name="Kasif S."/>
            <person name="Kaspryzk A."/>
            <person name="Kennedy S."/>
            <person name="Kent W.J."/>
            <person name="Kitts P."/>
            <person name="Koonin E.V."/>
            <person name="Korf I."/>
            <person name="Kulp D."/>
            <person name="Lancet D."/>
            <person name="Lowe T.M."/>
            <person name="McLysaght A."/>
            <person name="Mikkelsen T."/>
            <person name="Moran J.V."/>
            <person name="Mulder N."/>
            <person name="Pollara V.J."/>
            <person name="Ponting C.P."/>
            <person name="Schuler G."/>
            <person name="Schultz J."/>
            <person name="Slater G."/>
            <person name="Smit A.F."/>
            <person name="Stupka E."/>
            <person name="Szustakowski J."/>
            <person name="Thierry-Mieg D."/>
            <person name="Thierry-Mieg J."/>
            <person name="Wagner L."/>
            <person name="Wallis J."/>
            <person name="Wheeler R."/>
            <person name="Williams A."/>
            <person name="Wolf Y.I."/>
            <person name="Wolfe K.H."/>
            <person name="Yang S.P."/>
            <person name="Yeh R.F."/>
            <person name="Collins F."/>
            <person name="Guyer M.S."/>
            <person name="Peterson J."/>
            <person name="Felsenfeld A."/>
            <person name="Wetterstrand K.A."/>
            <person name="Patrinos A."/>
            <person name="Morgan M.J."/>
            <person name="de Jong P."/>
            <person name="Catanese J.J."/>
            <person name="Osoegawa K."/>
            <person name="Shizuya H."/>
            <person name="Choi S."/>
            <person name="Chen Y.J."/>
        </authorList>
    </citation>
    <scope>NUCLEOTIDE SEQUENCE [LARGE SCALE GENOMIC DNA]</scope>
</reference>
<keyword evidence="4 11" id="KW-1133">Transmembrane helix</keyword>
<evidence type="ECO:0000256" key="7">
    <source>
        <dbReference type="ARBA" id="ARBA00064688"/>
    </source>
</evidence>
<evidence type="ECO:0000256" key="1">
    <source>
        <dbReference type="ARBA" id="ARBA00004477"/>
    </source>
</evidence>
<dbReference type="Gene3D" id="3.10.20.90">
    <property type="entry name" value="Phosphatidylinositol 3-kinase Catalytic Subunit, Chain A, domain 1"/>
    <property type="match status" value="1"/>
</dbReference>
<dbReference type="Ensembl" id="ENST00000620074.5">
    <property type="protein sequence ID" value="ENSP00000477532.1"/>
    <property type="gene ID" value="ENSG00000104691.17"/>
</dbReference>
<dbReference type="InterPro" id="IPR050730">
    <property type="entry name" value="UBX_domain-protein"/>
</dbReference>
<feature type="domain" description="UBX" evidence="12">
    <location>
        <begin position="227"/>
        <end position="303"/>
    </location>
</feature>
<dbReference type="OrthoDB" id="1920064at2759"/>
<dbReference type="GO" id="GO:0005654">
    <property type="term" value="C:nucleoplasm"/>
    <property type="evidence" value="ECO:0000314"/>
    <property type="project" value="HPA"/>
</dbReference>
<evidence type="ECO:0000256" key="8">
    <source>
        <dbReference type="ARBA" id="ARBA00070526"/>
    </source>
</evidence>
<comment type="function">
    <text evidence="6">Involved in endoplasmic reticulum-associated degradation (ERAD) for misfolded lumenal proteins, possibly by tethering VCP to the endoplasmic reticulum membrane. May play a role in reproduction.</text>
</comment>
<dbReference type="UCSC" id="uc064lti.1">
    <property type="organism name" value="human"/>
</dbReference>
<gene>
    <name evidence="13" type="primary">UBXN8</name>
</gene>
<dbReference type="FunFam" id="3.10.20.90:FF:000184">
    <property type="entry name" value="UBX domain-containing protein 8 isoform X1"/>
    <property type="match status" value="1"/>
</dbReference>
<evidence type="ECO:0000259" key="12">
    <source>
        <dbReference type="PROSITE" id="PS50033"/>
    </source>
</evidence>
<feature type="region of interest" description="Disordered" evidence="10">
    <location>
        <begin position="109"/>
        <end position="130"/>
    </location>
</feature>
<feature type="transmembrane region" description="Helical" evidence="11">
    <location>
        <begin position="74"/>
        <end position="99"/>
    </location>
</feature>
<dbReference type="SUPFAM" id="SSF54236">
    <property type="entry name" value="Ubiquitin-like"/>
    <property type="match status" value="1"/>
</dbReference>
<dbReference type="Ensembl" id="ENST00000620074.5">
    <property type="protein sequence ID" value="ENSP00000477532.1"/>
    <property type="gene ID" value="ENSG00000104691.16"/>
</dbReference>
<evidence type="ECO:0000256" key="4">
    <source>
        <dbReference type="ARBA" id="ARBA00022989"/>
    </source>
</evidence>
<protein>
    <recommendedName>
        <fullName evidence="8">UBX domain-containing protein 8</fullName>
    </recommendedName>
    <alternativeName>
        <fullName evidence="9">UBX domain-containing protein 6</fullName>
    </alternativeName>
</protein>
<evidence type="ECO:0007829" key="18">
    <source>
        <dbReference type="PubMed" id="20068231"/>
    </source>
</evidence>
<name>A0A087WT23_HUMAN</name>
<evidence type="ECO:0000256" key="6">
    <source>
        <dbReference type="ARBA" id="ARBA00056107"/>
    </source>
</evidence>
<comment type="subunit">
    <text evidence="7">Interacts with SYVN1 and VCP.</text>
</comment>
<dbReference type="ExpressionAtlas" id="A0A087WT23">
    <property type="expression patterns" value="baseline and differential"/>
</dbReference>
<dbReference type="GeneTree" id="ENSGT00390000018326"/>
<keyword evidence="3" id="KW-0256">Endoplasmic reticulum</keyword>
<keyword evidence="15 16" id="KW-1267">Proteomics identification</keyword>
<accession>A0A087WT23</accession>
<reference evidence="13" key="7">
    <citation type="submission" date="2025-09" db="UniProtKB">
        <authorList>
            <consortium name="Ensembl"/>
        </authorList>
    </citation>
    <scope>IDENTIFICATION</scope>
</reference>
<proteinExistence type="evidence at protein level"/>
<dbReference type="GO" id="GO:0005783">
    <property type="term" value="C:endoplasmic reticulum"/>
    <property type="evidence" value="ECO:0000314"/>
    <property type="project" value="HPA"/>
</dbReference>
<dbReference type="SMR" id="A0A087WT23"/>
<dbReference type="MassIVE" id="A0A087WT23"/>
<dbReference type="OpenTargets" id="ENSG00000104691"/>
<evidence type="ECO:0000256" key="5">
    <source>
        <dbReference type="ARBA" id="ARBA00023136"/>
    </source>
</evidence>
<evidence type="ECO:0000256" key="2">
    <source>
        <dbReference type="ARBA" id="ARBA00022692"/>
    </source>
</evidence>
<evidence type="ECO:0000256" key="10">
    <source>
        <dbReference type="SAM" id="MobiDB-lite"/>
    </source>
</evidence>
<reference evidence="18" key="5">
    <citation type="journal article" date="2010" name="Sci. Signal.">
        <title>Quantitative phosphoproteomics reveals widespread full phosphorylation site occupancy during mitosis.</title>
        <authorList>
            <person name="Olsen J.V."/>
            <person name="Vermeulen M."/>
            <person name="Santamaria A."/>
            <person name="Kumar C."/>
            <person name="Miller M.L."/>
            <person name="Jensen L.J."/>
            <person name="Gnad F."/>
            <person name="Cox J."/>
            <person name="Jensen T.S."/>
            <person name="Nigg E.A."/>
            <person name="Brunak S."/>
            <person name="Mann M."/>
        </authorList>
    </citation>
    <scope>IDENTIFICATION BY MASS SPECTROMETRY [LARGE SCALE ANALYSIS]</scope>
</reference>
<dbReference type="EMBL" id="KF458726">
    <property type="status" value="NOT_ANNOTATED_CDS"/>
    <property type="molecule type" value="Genomic_DNA"/>
</dbReference>
<dbReference type="PANTHER" id="PTHR23322">
    <property type="entry name" value="FAS-ASSOCIATED PROTEIN"/>
    <property type="match status" value="1"/>
</dbReference>
<dbReference type="Proteomes" id="UP000005640">
    <property type="component" value="Chromosome 8"/>
</dbReference>
<reference evidence="13 14" key="3">
    <citation type="journal article" date="2006" name="Nature">
        <title>DNA sequence and analysis of human chromosome 8.</title>
        <authorList>
            <person name="Nusbaum C."/>
            <person name="Mikkelsen T.S."/>
            <person name="Zody M.C."/>
            <person name="Asakawa S."/>
            <person name="Taudien S."/>
            <person name="Garber M."/>
            <person name="Kodira C.D."/>
            <person name="Schueler M.G."/>
            <person name="Shimizu A."/>
            <person name="Whittaker C.A."/>
            <person name="Chang J.L."/>
            <person name="Cuomo C.A."/>
            <person name="Dewar K."/>
            <person name="FitzGerald M.G."/>
            <person name="Yang X."/>
            <person name="Allen N.R."/>
            <person name="Anderson S."/>
            <person name="Asakawa T."/>
            <person name="Blechschmidt K."/>
            <person name="Bloom T."/>
            <person name="Borowsky M.L."/>
            <person name="Butler J."/>
            <person name="Cook A."/>
            <person name="Corum B."/>
            <person name="DeArellano K."/>
            <person name="DeCaprio D."/>
            <person name="Dooley K.T."/>
            <person name="Dorris L.III."/>
            <person name="Engels R."/>
            <person name="Glockner G."/>
            <person name="Hafez N."/>
            <person name="Hagopian D.S."/>
            <person name="Hall J.L."/>
            <person name="Ishikawa S.K."/>
            <person name="Jaffe D.B."/>
            <person name="Kamat A."/>
            <person name="Kudoh J."/>
            <person name="Lehmann R."/>
            <person name="Lokitsang T."/>
            <person name="Macdonald P."/>
            <person name="Major J.E."/>
            <person name="Matthews C.D."/>
            <person name="Mauceli E."/>
            <person name="Menzel U."/>
            <person name="Mihalev A.H."/>
            <person name="Minoshima S."/>
            <person name="Murayama Y."/>
            <person name="Naylor J.W."/>
            <person name="Nicol R."/>
            <person name="Nguyen C."/>
            <person name="O'Leary S.B."/>
            <person name="O'Neill K."/>
            <person name="Parker S.C."/>
            <person name="Polley A."/>
            <person name="Raymond C.K."/>
            <person name="Reichwald K."/>
            <person name="Rodriguez J."/>
            <person name="Sasaki T."/>
            <person name="Schilhabel M."/>
            <person name="Siddiqui R."/>
            <person name="Smith C.L."/>
            <person name="Sneddon T.P."/>
            <person name="Talamas J.A."/>
            <person name="Tenzin P."/>
            <person name="Topham K."/>
            <person name="Venkataraman V."/>
            <person name="Wen G."/>
            <person name="Yamazaki S."/>
            <person name="Young S.K."/>
            <person name="Zeng Q."/>
            <person name="Zimmer A.R."/>
            <person name="Rosenthal A."/>
            <person name="Birren B.W."/>
            <person name="Platzer M."/>
            <person name="Shimizu N."/>
            <person name="Lander E.S."/>
        </authorList>
    </citation>
    <scope>NUCLEOTIDE SEQUENCE [LARGE SCALE GENOMIC DNA]</scope>
</reference>
<evidence type="ECO:0007829" key="17">
    <source>
        <dbReference type="PubMed" id="18669648"/>
    </source>
</evidence>
<keyword evidence="5 11" id="KW-0472">Membrane</keyword>
<keyword evidence="2 11" id="KW-0812">Transmembrane</keyword>
<feature type="region of interest" description="Disordered" evidence="10">
    <location>
        <begin position="170"/>
        <end position="211"/>
    </location>
</feature>
<comment type="subcellular location">
    <subcellularLocation>
        <location evidence="1">Endoplasmic reticulum membrane</location>
        <topology evidence="1">Multi-pass membrane protein</topology>
    </subcellularLocation>
</comment>
<dbReference type="AlphaFoldDB" id="A0A087WT23"/>
<evidence type="ECO:0007829" key="15">
    <source>
        <dbReference type="PeptideAtlas" id="A0A087WT23"/>
    </source>
</evidence>
<dbReference type="ChiTaRS" id="UBXN8">
    <property type="organism name" value="human"/>
</dbReference>
<dbReference type="PROSITE" id="PS50033">
    <property type="entry name" value="UBX"/>
    <property type="match status" value="1"/>
</dbReference>
<dbReference type="Antibodypedia" id="2989">
    <property type="antibodies" value="98 antibodies from 16 providers"/>
</dbReference>
<reference evidence="17" key="4">
    <citation type="journal article" date="2008" name="Proc. Natl. Acad. Sci. U.S.A.">
        <title>A quantitative atlas of mitotic phosphorylation.</title>
        <authorList>
            <person name="Dephoure N."/>
            <person name="Zhou C."/>
            <person name="Villen J."/>
            <person name="Beausoleil S.A."/>
            <person name="Bakalarski C.E."/>
            <person name="Elledge S.J."/>
            <person name="Gygi S.P."/>
        </authorList>
    </citation>
    <scope>IDENTIFICATION BY MASS SPECTROMETRY [LARGE SCALE ANALYSIS]</scope>
</reference>